<comment type="catalytic activity">
    <reaction evidence="5">
        <text>L-glutamyl-tRNA(Gln) + L-glutamine + ATP + H2O = L-glutaminyl-tRNA(Gln) + L-glutamate + ADP + phosphate + H(+)</text>
        <dbReference type="Rhea" id="RHEA:17521"/>
        <dbReference type="Rhea" id="RHEA-COMP:9681"/>
        <dbReference type="Rhea" id="RHEA-COMP:9684"/>
        <dbReference type="ChEBI" id="CHEBI:15377"/>
        <dbReference type="ChEBI" id="CHEBI:15378"/>
        <dbReference type="ChEBI" id="CHEBI:29985"/>
        <dbReference type="ChEBI" id="CHEBI:30616"/>
        <dbReference type="ChEBI" id="CHEBI:43474"/>
        <dbReference type="ChEBI" id="CHEBI:58359"/>
        <dbReference type="ChEBI" id="CHEBI:78520"/>
        <dbReference type="ChEBI" id="CHEBI:78521"/>
        <dbReference type="ChEBI" id="CHEBI:456216"/>
    </reaction>
</comment>
<dbReference type="SUPFAM" id="SSF141000">
    <property type="entry name" value="Glu-tRNAGln amidotransferase C subunit"/>
    <property type="match status" value="1"/>
</dbReference>
<dbReference type="PANTHER" id="PTHR15004">
    <property type="entry name" value="GLUTAMYL-TRNA(GLN) AMIDOTRANSFERASE SUBUNIT C, MITOCHONDRIAL"/>
    <property type="match status" value="1"/>
</dbReference>
<accession>A0AAU8HS16</accession>
<comment type="subunit">
    <text evidence="2">Heterotrimer of A, B and C subunits.</text>
</comment>
<dbReference type="Pfam" id="PF02686">
    <property type="entry name" value="GatC"/>
    <property type="match status" value="1"/>
</dbReference>
<proteinExistence type="inferred from homology"/>
<evidence type="ECO:0000256" key="2">
    <source>
        <dbReference type="ARBA" id="ARBA00011123"/>
    </source>
</evidence>
<dbReference type="AlphaFoldDB" id="A0AAU8HS16"/>
<dbReference type="PANTHER" id="PTHR15004:SF0">
    <property type="entry name" value="GLUTAMYL-TRNA(GLN) AMIDOTRANSFERASE SUBUNIT C, MITOCHONDRIAL"/>
    <property type="match status" value="1"/>
</dbReference>
<dbReference type="GO" id="GO:0006450">
    <property type="term" value="P:regulation of translational fidelity"/>
    <property type="evidence" value="ECO:0007669"/>
    <property type="project" value="InterPro"/>
</dbReference>
<evidence type="ECO:0000256" key="3">
    <source>
        <dbReference type="ARBA" id="ARBA00024799"/>
    </source>
</evidence>
<gene>
    <name evidence="6" type="primary">gatC</name>
    <name evidence="6" type="ORF">PRVXH_002070</name>
</gene>
<dbReference type="NCBIfam" id="TIGR00135">
    <property type="entry name" value="gatC"/>
    <property type="match status" value="1"/>
</dbReference>
<reference evidence="6" key="1">
    <citation type="journal article" date="2018" name="Antonie Van Leeuwenhoek">
        <title>Proteinivorax hydrogeniformans sp. nov., an anaerobic, haloalkaliphilic bacterium fermenting proteinaceous compounds with high hydrogen production.</title>
        <authorList>
            <person name="Boltyanskaya Y."/>
            <person name="Detkova E."/>
            <person name="Pimenov N."/>
            <person name="Kevbrin V."/>
        </authorList>
    </citation>
    <scope>NUCLEOTIDE SEQUENCE</scope>
    <source>
        <strain evidence="6">Z-710</strain>
    </source>
</reference>
<dbReference type="InterPro" id="IPR003837">
    <property type="entry name" value="GatC"/>
</dbReference>
<organism evidence="6">
    <name type="scientific">Proteinivorax hydrogeniformans</name>
    <dbReference type="NCBI Taxonomy" id="1826727"/>
    <lineage>
        <taxon>Bacteria</taxon>
        <taxon>Bacillati</taxon>
        <taxon>Bacillota</taxon>
        <taxon>Clostridia</taxon>
        <taxon>Eubacteriales</taxon>
        <taxon>Proteinivoracaceae</taxon>
        <taxon>Proteinivorax</taxon>
    </lineage>
</organism>
<evidence type="ECO:0000256" key="5">
    <source>
        <dbReference type="ARBA" id="ARBA00047913"/>
    </source>
</evidence>
<dbReference type="EMBL" id="CP159485">
    <property type="protein sequence ID" value="XCI28124.1"/>
    <property type="molecule type" value="Genomic_DNA"/>
</dbReference>
<comment type="catalytic activity">
    <reaction evidence="4">
        <text>L-aspartyl-tRNA(Asn) + L-glutamine + ATP + H2O = L-asparaginyl-tRNA(Asn) + L-glutamate + ADP + phosphate + 2 H(+)</text>
        <dbReference type="Rhea" id="RHEA:14513"/>
        <dbReference type="Rhea" id="RHEA-COMP:9674"/>
        <dbReference type="Rhea" id="RHEA-COMP:9677"/>
        <dbReference type="ChEBI" id="CHEBI:15377"/>
        <dbReference type="ChEBI" id="CHEBI:15378"/>
        <dbReference type="ChEBI" id="CHEBI:29985"/>
        <dbReference type="ChEBI" id="CHEBI:30616"/>
        <dbReference type="ChEBI" id="CHEBI:43474"/>
        <dbReference type="ChEBI" id="CHEBI:58359"/>
        <dbReference type="ChEBI" id="CHEBI:78515"/>
        <dbReference type="ChEBI" id="CHEBI:78516"/>
        <dbReference type="ChEBI" id="CHEBI:456216"/>
    </reaction>
</comment>
<dbReference type="InterPro" id="IPR036113">
    <property type="entry name" value="Asp/Glu-ADT_sf_sub_c"/>
</dbReference>
<dbReference type="GO" id="GO:0070681">
    <property type="term" value="P:glutaminyl-tRNAGln biosynthesis via transamidation"/>
    <property type="evidence" value="ECO:0007669"/>
    <property type="project" value="TreeGrafter"/>
</dbReference>
<evidence type="ECO:0000256" key="1">
    <source>
        <dbReference type="ARBA" id="ARBA00010757"/>
    </source>
</evidence>
<reference evidence="6" key="2">
    <citation type="submission" date="2024-06" db="EMBL/GenBank/DDBJ databases">
        <authorList>
            <person name="Petrova K.O."/>
            <person name="Toshchakov S.V."/>
            <person name="Boltjanskaja Y.V."/>
            <person name="Kevbrin V.V."/>
        </authorList>
    </citation>
    <scope>NUCLEOTIDE SEQUENCE</scope>
    <source>
        <strain evidence="6">Z-710</strain>
    </source>
</reference>
<evidence type="ECO:0000256" key="4">
    <source>
        <dbReference type="ARBA" id="ARBA00047380"/>
    </source>
</evidence>
<protein>
    <submittedName>
        <fullName evidence="6">Asp-tRNA(Asn)/Glu-tRNA(Gln) amidotransferase subunit GatC</fullName>
    </submittedName>
</protein>
<sequence length="89" mass="10475">MKITAKQLNEIASLSMLNIKQEEIDEYIKELDQVLTYADNLKKLDLDDVKPAKHCLFEERITREDKVVQLRSKKSLHNDINLKDTFIED</sequence>
<name>A0AAU8HS16_9FIRM</name>
<comment type="similarity">
    <text evidence="1">Belongs to the GatC family.</text>
</comment>
<dbReference type="RefSeq" id="WP_353892701.1">
    <property type="nucleotide sequence ID" value="NZ_CP159485.1"/>
</dbReference>
<dbReference type="Gene3D" id="1.10.20.60">
    <property type="entry name" value="Glu-tRNAGln amidotransferase C subunit, N-terminal domain"/>
    <property type="match status" value="1"/>
</dbReference>
<evidence type="ECO:0000313" key="6">
    <source>
        <dbReference type="EMBL" id="XCI28124.1"/>
    </source>
</evidence>
<comment type="function">
    <text evidence="3">Allows the formation of correctly charged Asn-tRNA(Asn) or Gln-tRNA(Gln) through the transamidation of misacylated Asp-tRNA(Asn) or Glu-tRNA(Gln) in organisms which lack either or both of asparaginyl-tRNA or glutaminyl-tRNA synthetases. The reaction takes place in the presence of glutamine and ATP through an activated phospho-Asp-tRNA(Asn) or phospho-Glu-tRNA(Gln).</text>
</comment>